<dbReference type="Proteomes" id="UP000694941">
    <property type="component" value="Unplaced"/>
</dbReference>
<keyword evidence="1" id="KW-0472">Membrane</keyword>
<sequence length="272" mass="30678">MYILDVTTMSKPLEKFYPLAIAATALTVYSTSLGCDLVFDDVAAIQRNRDVRPSSPLLNLFLNDFWGTPLQKEQSHKSYRPITVFTFRLNYAVHGLQPFGYHVINVLLHALVCVLYYRLCLLFLPRVVSFVAAILFSVHPIHTEAVAGVVGRAELLSAVFFLSALSHYVRLKQRYDHVGWRCCAETAALAVCGTLCKEQCLTVLVVCFIYELLSTKVWKWVILGQGLVSPWIRKSLTRLGFLGLVALLVIALRLKLMGPYLPQFNRLGDRIN</sequence>
<feature type="transmembrane region" description="Helical" evidence="1">
    <location>
        <begin position="145"/>
        <end position="165"/>
    </location>
</feature>
<gene>
    <name evidence="3" type="primary">LOC111087551</name>
</gene>
<feature type="transmembrane region" description="Helical" evidence="1">
    <location>
        <begin position="239"/>
        <end position="256"/>
    </location>
</feature>
<keyword evidence="1" id="KW-0812">Transmembrane</keyword>
<dbReference type="PANTHER" id="PTHR44395:SF1">
    <property type="entry name" value="PROTEIN O-MANNOSYL-TRANSFERASE TMTC3"/>
    <property type="match status" value="1"/>
</dbReference>
<evidence type="ECO:0000313" key="2">
    <source>
        <dbReference type="Proteomes" id="UP000694941"/>
    </source>
</evidence>
<accession>A0ABM1T300</accession>
<organism evidence="2 3">
    <name type="scientific">Limulus polyphemus</name>
    <name type="common">Atlantic horseshoe crab</name>
    <dbReference type="NCBI Taxonomy" id="6850"/>
    <lineage>
        <taxon>Eukaryota</taxon>
        <taxon>Metazoa</taxon>
        <taxon>Ecdysozoa</taxon>
        <taxon>Arthropoda</taxon>
        <taxon>Chelicerata</taxon>
        <taxon>Merostomata</taxon>
        <taxon>Xiphosura</taxon>
        <taxon>Limulidae</taxon>
        <taxon>Limulus</taxon>
    </lineage>
</organism>
<dbReference type="PANTHER" id="PTHR44395">
    <property type="match status" value="1"/>
</dbReference>
<feature type="non-terminal residue" evidence="3">
    <location>
        <position position="272"/>
    </location>
</feature>
<proteinExistence type="predicted"/>
<reference evidence="3" key="1">
    <citation type="submission" date="2025-08" db="UniProtKB">
        <authorList>
            <consortium name="RefSeq"/>
        </authorList>
    </citation>
    <scope>IDENTIFICATION</scope>
    <source>
        <tissue evidence="3">Muscle</tissue>
    </source>
</reference>
<keyword evidence="1" id="KW-1133">Transmembrane helix</keyword>
<keyword evidence="2" id="KW-1185">Reference proteome</keyword>
<evidence type="ECO:0000256" key="1">
    <source>
        <dbReference type="SAM" id="Phobius"/>
    </source>
</evidence>
<dbReference type="GeneID" id="111087551"/>
<dbReference type="RefSeq" id="XP_022250256.1">
    <property type="nucleotide sequence ID" value="XM_022394548.1"/>
</dbReference>
<evidence type="ECO:0000313" key="3">
    <source>
        <dbReference type="RefSeq" id="XP_022250256.1"/>
    </source>
</evidence>
<feature type="transmembrane region" description="Helical" evidence="1">
    <location>
        <begin position="16"/>
        <end position="39"/>
    </location>
</feature>
<name>A0ABM1T300_LIMPO</name>
<protein>
    <submittedName>
        <fullName evidence="3">Transmembrane and TPR repeat-containing protein 3-like</fullName>
    </submittedName>
</protein>
<feature type="transmembrane region" description="Helical" evidence="1">
    <location>
        <begin position="115"/>
        <end position="139"/>
    </location>
</feature>